<dbReference type="InterPro" id="IPR036249">
    <property type="entry name" value="Thioredoxin-like_sf"/>
</dbReference>
<protein>
    <recommendedName>
        <fullName evidence="1">Thiol:disulfide interchange protein</fullName>
    </recommendedName>
</protein>
<keyword evidence="1" id="KW-0574">Periplasm</keyword>
<dbReference type="InterPro" id="IPR033954">
    <property type="entry name" value="DiS-bond_Isoase_DsbC/G"/>
</dbReference>
<dbReference type="PANTHER" id="PTHR35272">
    <property type="entry name" value="THIOL:DISULFIDE INTERCHANGE PROTEIN DSBC-RELATED"/>
    <property type="match status" value="1"/>
</dbReference>
<dbReference type="GO" id="GO:0042597">
    <property type="term" value="C:periplasmic space"/>
    <property type="evidence" value="ECO:0007669"/>
    <property type="project" value="UniProtKB-SubCell"/>
</dbReference>
<dbReference type="PANTHER" id="PTHR35272:SF3">
    <property type="entry name" value="THIOL:DISULFIDE INTERCHANGE PROTEIN DSBC"/>
    <property type="match status" value="1"/>
</dbReference>
<dbReference type="Pfam" id="PF13098">
    <property type="entry name" value="Thioredoxin_2"/>
    <property type="match status" value="1"/>
</dbReference>
<name>A0AAW8PX73_VIBPH</name>
<dbReference type="InterPro" id="IPR051470">
    <property type="entry name" value="Thiol:disulfide_interchange"/>
</dbReference>
<sequence>MKKIAILLSLAFASSAIANTNTIKEQLPKETYDALAQYYPVEELASQDGIHLESKFSLNSDFYVLSLNDSVLAISEDGKYILGGDVVNMQDKVNHLEQAKDQSRKRIVSSLTDEQFIEYPSKLAESKGVLYIYSDVTCGYCQRLHEEYAEINEAGYDIKVVPFVRNVGAPNFEQSRVYKNTVAMMSVQDQAKKREIHDQLMLGDSVDHSDNNTVGVNAVKSGIETGVRVGLQGTPHLVFDDGRAVSGYVPASSLLQLLSEK</sequence>
<dbReference type="Proteomes" id="UP001253193">
    <property type="component" value="Unassembled WGS sequence"/>
</dbReference>
<organism evidence="3 4">
    <name type="scientific">Vibrio parahaemolyticus</name>
    <dbReference type="NCBI Taxonomy" id="670"/>
    <lineage>
        <taxon>Bacteria</taxon>
        <taxon>Pseudomonadati</taxon>
        <taxon>Pseudomonadota</taxon>
        <taxon>Gammaproteobacteria</taxon>
        <taxon>Vibrionales</taxon>
        <taxon>Vibrionaceae</taxon>
        <taxon>Vibrio</taxon>
    </lineage>
</organism>
<feature type="chain" id="PRO_5043104092" description="Thiol:disulfide interchange protein" evidence="1">
    <location>
        <begin position="19"/>
        <end position="261"/>
    </location>
</feature>
<comment type="caution">
    <text evidence="3">The sequence shown here is derived from an EMBL/GenBank/DDBJ whole genome shotgun (WGS) entry which is preliminary data.</text>
</comment>
<feature type="signal peptide" evidence="1">
    <location>
        <begin position="1"/>
        <end position="18"/>
    </location>
</feature>
<gene>
    <name evidence="3" type="ORF">QX249_09210</name>
</gene>
<feature type="domain" description="Thioredoxin-like fold" evidence="2">
    <location>
        <begin position="125"/>
        <end position="258"/>
    </location>
</feature>
<dbReference type="CDD" id="cd03020">
    <property type="entry name" value="DsbA_DsbC_DsbG"/>
    <property type="match status" value="1"/>
</dbReference>
<dbReference type="EMBL" id="JAUHGG010000003">
    <property type="protein sequence ID" value="MDS1820832.1"/>
    <property type="molecule type" value="Genomic_DNA"/>
</dbReference>
<comment type="subcellular location">
    <subcellularLocation>
        <location evidence="1">Periplasm</location>
    </subcellularLocation>
</comment>
<dbReference type="Gene3D" id="3.40.30.10">
    <property type="entry name" value="Glutaredoxin"/>
    <property type="match status" value="1"/>
</dbReference>
<dbReference type="InterPro" id="IPR012336">
    <property type="entry name" value="Thioredoxin-like_fold"/>
</dbReference>
<evidence type="ECO:0000259" key="2">
    <source>
        <dbReference type="Pfam" id="PF13098"/>
    </source>
</evidence>
<proteinExistence type="inferred from homology"/>
<reference evidence="3" key="1">
    <citation type="submission" date="2023-06" db="EMBL/GenBank/DDBJ databases">
        <title>Genomic Diversity of Vibrio spp. and Metagenomic Analysis of Pathogens in Florida Gulf Coastal Waters Following Hurricane Ian.</title>
        <authorList>
            <person name="Brumfield K.D."/>
        </authorList>
    </citation>
    <scope>NUCLEOTIDE SEQUENCE</scope>
    <source>
        <strain evidence="3">WBS2B-138</strain>
    </source>
</reference>
<dbReference type="RefSeq" id="WP_311019612.1">
    <property type="nucleotide sequence ID" value="NZ_JAUHGG010000003.1"/>
</dbReference>
<keyword evidence="1" id="KW-0732">Signal</keyword>
<dbReference type="AlphaFoldDB" id="A0AAW8PX73"/>
<comment type="function">
    <text evidence="1">Required for disulfide bond formation in some periplasmic proteins. Acts by transferring its disulfide bond to other proteins and is reduced in the process.</text>
</comment>
<accession>A0AAW8PX73</accession>
<evidence type="ECO:0000256" key="1">
    <source>
        <dbReference type="RuleBase" id="RU364038"/>
    </source>
</evidence>
<comment type="similarity">
    <text evidence="1">Belongs to the thioredoxin family. DsbC subfamily.</text>
</comment>
<dbReference type="SUPFAM" id="SSF52833">
    <property type="entry name" value="Thioredoxin-like"/>
    <property type="match status" value="1"/>
</dbReference>
<keyword evidence="1" id="KW-0676">Redox-active center</keyword>
<evidence type="ECO:0000313" key="3">
    <source>
        <dbReference type="EMBL" id="MDS1820832.1"/>
    </source>
</evidence>
<evidence type="ECO:0000313" key="4">
    <source>
        <dbReference type="Proteomes" id="UP001253193"/>
    </source>
</evidence>